<reference evidence="1 2" key="1">
    <citation type="submission" date="2010-12" db="EMBL/GenBank/DDBJ databases">
        <title>Whole genome sequence of Acidiphilium multivorum AIU301.</title>
        <authorList>
            <person name="Narita-Yamada S."/>
            <person name="Nakamura S."/>
            <person name="Ito N."/>
            <person name="Takarada H."/>
            <person name="Katano Y."/>
            <person name="Nakazawa H."/>
            <person name="Hosoyama A."/>
            <person name="Yamada R."/>
            <person name="Fujita N."/>
        </authorList>
    </citation>
    <scope>NUCLEOTIDE SEQUENCE [LARGE SCALE GENOMIC DNA]</scope>
    <source>
        <strain evidence="2">DSM 11245 / JCM 8867 / AIU301</strain>
    </source>
</reference>
<keyword evidence="2" id="KW-1185">Reference proteome</keyword>
<accession>F0J2H7</accession>
<dbReference type="Proteomes" id="UP000007100">
    <property type="component" value="Chromosome"/>
</dbReference>
<proteinExistence type="predicted"/>
<sequence length="88" mass="9970">MTYKFSTIAFRRPARAALGLALGLGLAAVPHAARAWGHPWWGPRFAIGIAVPAPLYPPPVYVAPPPRVWVPGHYNWRGRWIPGHWRWR</sequence>
<dbReference type="KEGG" id="amv:ACMV_25740"/>
<dbReference type="EMBL" id="AP012035">
    <property type="protein sequence ID" value="BAJ81921.1"/>
    <property type="molecule type" value="Genomic_DNA"/>
</dbReference>
<dbReference type="RefSeq" id="WP_013640670.1">
    <property type="nucleotide sequence ID" value="NC_015186.1"/>
</dbReference>
<dbReference type="HOGENOM" id="CLU_2462086_0_0_5"/>
<evidence type="ECO:0000313" key="2">
    <source>
        <dbReference type="Proteomes" id="UP000007100"/>
    </source>
</evidence>
<organism evidence="1 2">
    <name type="scientific">Acidiphilium multivorum (strain DSM 11245 / JCM 8867 / NBRC 100883 / AIU 301)</name>
    <dbReference type="NCBI Taxonomy" id="926570"/>
    <lineage>
        <taxon>Bacteria</taxon>
        <taxon>Pseudomonadati</taxon>
        <taxon>Pseudomonadota</taxon>
        <taxon>Alphaproteobacteria</taxon>
        <taxon>Acetobacterales</taxon>
        <taxon>Acidocellaceae</taxon>
        <taxon>Acidiphilium</taxon>
    </lineage>
</organism>
<protein>
    <submittedName>
        <fullName evidence="1">Uncharacterized protein</fullName>
    </submittedName>
</protein>
<name>F0J2H7_ACIMA</name>
<gene>
    <name evidence="1" type="ordered locus">ACMV_25740</name>
</gene>
<evidence type="ECO:0000313" key="1">
    <source>
        <dbReference type="EMBL" id="BAJ81921.1"/>
    </source>
</evidence>
<dbReference type="AlphaFoldDB" id="F0J2H7"/>